<comment type="caution">
    <text evidence="2">The sequence shown here is derived from an EMBL/GenBank/DDBJ whole genome shotgun (WGS) entry which is preliminary data.</text>
</comment>
<feature type="compositionally biased region" description="Polar residues" evidence="1">
    <location>
        <begin position="414"/>
        <end position="438"/>
    </location>
</feature>
<feature type="compositionally biased region" description="Polar residues" evidence="1">
    <location>
        <begin position="1"/>
        <end position="17"/>
    </location>
</feature>
<feature type="compositionally biased region" description="Low complexity" evidence="1">
    <location>
        <begin position="400"/>
        <end position="413"/>
    </location>
</feature>
<feature type="compositionally biased region" description="Low complexity" evidence="1">
    <location>
        <begin position="85"/>
        <end position="102"/>
    </location>
</feature>
<accession>A0A8H5B3P1</accession>
<evidence type="ECO:0000256" key="1">
    <source>
        <dbReference type="SAM" id="MobiDB-lite"/>
    </source>
</evidence>
<gene>
    <name evidence="2" type="ORF">D9611_005033</name>
</gene>
<feature type="compositionally biased region" description="Pro residues" evidence="1">
    <location>
        <begin position="19"/>
        <end position="33"/>
    </location>
</feature>
<reference evidence="2 3" key="1">
    <citation type="journal article" date="2020" name="ISME J.">
        <title>Uncovering the hidden diversity of litter-decomposition mechanisms in mushroom-forming fungi.</title>
        <authorList>
            <person name="Floudas D."/>
            <person name="Bentzer J."/>
            <person name="Ahren D."/>
            <person name="Johansson T."/>
            <person name="Persson P."/>
            <person name="Tunlid A."/>
        </authorList>
    </citation>
    <scope>NUCLEOTIDE SEQUENCE [LARGE SCALE GENOMIC DNA]</scope>
    <source>
        <strain evidence="2 3">CBS 175.51</strain>
    </source>
</reference>
<name>A0A8H5B3P1_9AGAR</name>
<feature type="region of interest" description="Disordered" evidence="1">
    <location>
        <begin position="1"/>
        <end position="47"/>
    </location>
</feature>
<dbReference type="AlphaFoldDB" id="A0A8H5B3P1"/>
<dbReference type="OrthoDB" id="3265817at2759"/>
<sequence length="438" mass="47045">MSDDNSNGTLSTETTAMAPSPPFEPTPPPPPPKDNVEVKTQAGAPPATAATLEVVFSKTLSLEIPSSLTSSQASSPVGLHHHESSTGIDTTTTITTTGTSTSCPSLLFPSRPQMALNVKFAPLPELAPRKRRSTVPLGMAARAQLVNRRRRGGNQYYERPQDPEPGPMYSSPGRSPMWTEEELAEARMRQVAAAMEKERKRREAASDNDALVVFGQKLKDASRQIWKKMSKKDLKEEKENIAAGEEGLPVRLRTESTTSVDSVTLPESGMLPEGMQSAEDEAGRQSNQSDSSTSSSTPASSTPSSSKPSTPIDAPLRSILIQTLPIPEDIVPEEEEEEEIGGVWEEGIDPDFPLNASQAESAFDTIPPSSASQSKRRSIWQLDYQPPDLGLTGLSHLQQTSESSMTNSTTSFSDDCTTPTGGIETDATSMTPTIQSSS</sequence>
<feature type="compositionally biased region" description="Acidic residues" evidence="1">
    <location>
        <begin position="330"/>
        <end position="340"/>
    </location>
</feature>
<keyword evidence="3" id="KW-1185">Reference proteome</keyword>
<evidence type="ECO:0000313" key="3">
    <source>
        <dbReference type="Proteomes" id="UP000541558"/>
    </source>
</evidence>
<feature type="compositionally biased region" description="Low complexity" evidence="1">
    <location>
        <begin position="289"/>
        <end position="311"/>
    </location>
</feature>
<dbReference type="EMBL" id="JAACJK010000220">
    <property type="protein sequence ID" value="KAF5315903.1"/>
    <property type="molecule type" value="Genomic_DNA"/>
</dbReference>
<proteinExistence type="predicted"/>
<evidence type="ECO:0000313" key="2">
    <source>
        <dbReference type="EMBL" id="KAF5315903.1"/>
    </source>
</evidence>
<feature type="compositionally biased region" description="Basic and acidic residues" evidence="1">
    <location>
        <begin position="231"/>
        <end position="240"/>
    </location>
</feature>
<organism evidence="2 3">
    <name type="scientific">Ephemerocybe angulata</name>
    <dbReference type="NCBI Taxonomy" id="980116"/>
    <lineage>
        <taxon>Eukaryota</taxon>
        <taxon>Fungi</taxon>
        <taxon>Dikarya</taxon>
        <taxon>Basidiomycota</taxon>
        <taxon>Agaricomycotina</taxon>
        <taxon>Agaricomycetes</taxon>
        <taxon>Agaricomycetidae</taxon>
        <taxon>Agaricales</taxon>
        <taxon>Agaricineae</taxon>
        <taxon>Psathyrellaceae</taxon>
        <taxon>Ephemerocybe</taxon>
    </lineage>
</organism>
<protein>
    <submittedName>
        <fullName evidence="2">Uncharacterized protein</fullName>
    </submittedName>
</protein>
<feature type="region of interest" description="Disordered" evidence="1">
    <location>
        <begin position="229"/>
        <end position="438"/>
    </location>
</feature>
<dbReference type="Proteomes" id="UP000541558">
    <property type="component" value="Unassembled WGS sequence"/>
</dbReference>
<feature type="region of interest" description="Disordered" evidence="1">
    <location>
        <begin position="69"/>
        <end position="104"/>
    </location>
</feature>
<feature type="region of interest" description="Disordered" evidence="1">
    <location>
        <begin position="149"/>
        <end position="177"/>
    </location>
</feature>